<feature type="compositionally biased region" description="Polar residues" evidence="1">
    <location>
        <begin position="45"/>
        <end position="54"/>
    </location>
</feature>
<feature type="compositionally biased region" description="Low complexity" evidence="1">
    <location>
        <begin position="145"/>
        <end position="156"/>
    </location>
</feature>
<dbReference type="Proteomes" id="UP000887226">
    <property type="component" value="Unassembled WGS sequence"/>
</dbReference>
<reference evidence="2" key="1">
    <citation type="journal article" date="2021" name="IMA Fungus">
        <title>Genomic characterization of three marine fungi, including Emericellopsis atlantica sp. nov. with signatures of a generalist lifestyle and marine biomass degradation.</title>
        <authorList>
            <person name="Hagestad O.C."/>
            <person name="Hou L."/>
            <person name="Andersen J.H."/>
            <person name="Hansen E.H."/>
            <person name="Altermark B."/>
            <person name="Li C."/>
            <person name="Kuhnert E."/>
            <person name="Cox R.J."/>
            <person name="Crous P.W."/>
            <person name="Spatafora J.W."/>
            <person name="Lail K."/>
            <person name="Amirebrahimi M."/>
            <person name="Lipzen A."/>
            <person name="Pangilinan J."/>
            <person name="Andreopoulos W."/>
            <person name="Hayes R.D."/>
            <person name="Ng V."/>
            <person name="Grigoriev I.V."/>
            <person name="Jackson S.A."/>
            <person name="Sutton T.D.S."/>
            <person name="Dobson A.D.W."/>
            <person name="Rama T."/>
        </authorList>
    </citation>
    <scope>NUCLEOTIDE SEQUENCE</scope>
    <source>
        <strain evidence="2">TRa3180A</strain>
    </source>
</reference>
<dbReference type="OrthoDB" id="3230070at2759"/>
<gene>
    <name evidence="2" type="ORF">BJ878DRAFT_516459</name>
</gene>
<dbReference type="EMBL" id="MU254094">
    <property type="protein sequence ID" value="KAG9242264.1"/>
    <property type="molecule type" value="Genomic_DNA"/>
</dbReference>
<feature type="region of interest" description="Disordered" evidence="1">
    <location>
        <begin position="1"/>
        <end position="20"/>
    </location>
</feature>
<comment type="caution">
    <text evidence="2">The sequence shown here is derived from an EMBL/GenBank/DDBJ whole genome shotgun (WGS) entry which is preliminary data.</text>
</comment>
<dbReference type="AlphaFoldDB" id="A0A9P8CCS7"/>
<name>A0A9P8CCS7_9HELO</name>
<organism evidence="2 3">
    <name type="scientific">Calycina marina</name>
    <dbReference type="NCBI Taxonomy" id="1763456"/>
    <lineage>
        <taxon>Eukaryota</taxon>
        <taxon>Fungi</taxon>
        <taxon>Dikarya</taxon>
        <taxon>Ascomycota</taxon>
        <taxon>Pezizomycotina</taxon>
        <taxon>Leotiomycetes</taxon>
        <taxon>Helotiales</taxon>
        <taxon>Pezizellaceae</taxon>
        <taxon>Calycina</taxon>
    </lineage>
</organism>
<feature type="region of interest" description="Disordered" evidence="1">
    <location>
        <begin position="45"/>
        <end position="65"/>
    </location>
</feature>
<accession>A0A9P8CCS7</accession>
<keyword evidence="3" id="KW-1185">Reference proteome</keyword>
<evidence type="ECO:0000313" key="3">
    <source>
        <dbReference type="Proteomes" id="UP000887226"/>
    </source>
</evidence>
<protein>
    <submittedName>
        <fullName evidence="2">Uncharacterized protein</fullName>
    </submittedName>
</protein>
<evidence type="ECO:0000313" key="2">
    <source>
        <dbReference type="EMBL" id="KAG9242264.1"/>
    </source>
</evidence>
<evidence type="ECO:0000256" key="1">
    <source>
        <dbReference type="SAM" id="MobiDB-lite"/>
    </source>
</evidence>
<sequence length="235" mass="25682">MTSTMRCASHQLPSIDPRSPINLSIPQHNILTAFQSLSGNSPVTNSTNSFQFKNPTPTPSPVTPSSRLYYESTFPSFGPEPVYETVQAAQGDQVSSSSLKFLLQTGRVPSVMVGCPCGEGRQTTRHILKECKRFEGERDGLMVKSPRSPRTPGTPRSPREKEVMIMHAARKWRMKTLLGRYQMAVQKQDSFAGQGGYGAPLKVGSNQKSPRPDVVELGLVKGAGFGGKIRNAFGR</sequence>
<feature type="region of interest" description="Disordered" evidence="1">
    <location>
        <begin position="141"/>
        <end position="160"/>
    </location>
</feature>
<proteinExistence type="predicted"/>